<evidence type="ECO:0000313" key="2">
    <source>
        <dbReference type="Proteomes" id="UP001346877"/>
    </source>
</evidence>
<accession>A0ABZ1PHH3</accession>
<dbReference type="RefSeq" id="WP_328372662.1">
    <property type="nucleotide sequence ID" value="NZ_CP107941.1"/>
</dbReference>
<organism evidence="1 2">
    <name type="scientific">Micromonospora zamorensis</name>
    <dbReference type="NCBI Taxonomy" id="709883"/>
    <lineage>
        <taxon>Bacteria</taxon>
        <taxon>Bacillati</taxon>
        <taxon>Actinomycetota</taxon>
        <taxon>Actinomycetes</taxon>
        <taxon>Micromonosporales</taxon>
        <taxon>Micromonosporaceae</taxon>
        <taxon>Micromonospora</taxon>
    </lineage>
</organism>
<name>A0ABZ1PHH3_9ACTN</name>
<dbReference type="EMBL" id="CP107941">
    <property type="protein sequence ID" value="WUI83568.1"/>
    <property type="molecule type" value="Genomic_DNA"/>
</dbReference>
<reference evidence="1 2" key="1">
    <citation type="submission" date="2022-10" db="EMBL/GenBank/DDBJ databases">
        <title>The complete genomes of actinobacterial strains from the NBC collection.</title>
        <authorList>
            <person name="Joergensen T.S."/>
            <person name="Alvarez Arevalo M."/>
            <person name="Sterndorff E.B."/>
            <person name="Faurdal D."/>
            <person name="Vuksanovic O."/>
            <person name="Mourched A.-S."/>
            <person name="Charusanti P."/>
            <person name="Shaw S."/>
            <person name="Blin K."/>
            <person name="Weber T."/>
        </authorList>
    </citation>
    <scope>NUCLEOTIDE SEQUENCE [LARGE SCALE GENOMIC DNA]</scope>
    <source>
        <strain evidence="1 2">NBC_00396</strain>
    </source>
</reference>
<sequence length="371" mass="41104">MVGDQVAIPGLVDAPEGPTREASARAFGEENRARLLQRYFSSAEAVSPENAWRHVYRLLLWIDRTTGLAHCYESDKCQPGRPWYARSLAFHVWSAQALGAAPGELDKHIDYLFRHATADLAQVAAQARTRLLETVTSQRQPFEGMGLAEPGEDSELESIITGVLDPFLVQRPSAVALRTLTERIYAHIGLENKRKNLVGEGFEDTVSALLNRIPAIAETHTILVRPLLHQVPGFRRPRANSKPRQVDLALVHEVTGRRTLVSCKWSVRSDREEQFVSDFRDYAELEEAGEDFDYVLVTNEFDPARLAAACEVRRQNSPLFSAVVHVNPAGPHAAYRAPVPARGKGIGRALGHIESGRLAGLAGWLTQVADR</sequence>
<proteinExistence type="predicted"/>
<evidence type="ECO:0000313" key="1">
    <source>
        <dbReference type="EMBL" id="WUI83568.1"/>
    </source>
</evidence>
<protein>
    <recommendedName>
        <fullName evidence="3">Restriction endonuclease</fullName>
    </recommendedName>
</protein>
<gene>
    <name evidence="1" type="ORF">OG375_04150</name>
</gene>
<dbReference type="Proteomes" id="UP001346877">
    <property type="component" value="Chromosome"/>
</dbReference>
<evidence type="ECO:0008006" key="3">
    <source>
        <dbReference type="Google" id="ProtNLM"/>
    </source>
</evidence>
<keyword evidence="2" id="KW-1185">Reference proteome</keyword>